<evidence type="ECO:0000313" key="2">
    <source>
        <dbReference type="Proteomes" id="UP000241954"/>
    </source>
</evidence>
<sequence length="128" mass="14610">MKKIRYPFDLHGNISIDFKRHIKPIFIDTYSNNRADISIDEFAVHSFNYDSESRLLSISLQKAINAIANGENEELINGDELDNNIIKVELVYCLYNAAIISSHISYPLDANSFIESISVSKYLTLHLN</sequence>
<dbReference type="EMBL" id="PYLW01000005">
    <property type="protein sequence ID" value="PSV97849.1"/>
    <property type="molecule type" value="Genomic_DNA"/>
</dbReference>
<accession>A0A2T3MMQ9</accession>
<gene>
    <name evidence="1" type="ORF">C9I88_07185</name>
</gene>
<proteinExistence type="predicted"/>
<organism evidence="1 2">
    <name type="scientific">Photobacterium iliopiscarium</name>
    <dbReference type="NCBI Taxonomy" id="56192"/>
    <lineage>
        <taxon>Bacteria</taxon>
        <taxon>Pseudomonadati</taxon>
        <taxon>Pseudomonadota</taxon>
        <taxon>Gammaproteobacteria</taxon>
        <taxon>Vibrionales</taxon>
        <taxon>Vibrionaceae</taxon>
        <taxon>Photobacterium</taxon>
    </lineage>
</organism>
<dbReference type="RefSeq" id="WP_107237085.1">
    <property type="nucleotide sequence ID" value="NZ_PYLW01000005.1"/>
</dbReference>
<comment type="caution">
    <text evidence="1">The sequence shown here is derived from an EMBL/GenBank/DDBJ whole genome shotgun (WGS) entry which is preliminary data.</text>
</comment>
<reference evidence="1 2" key="1">
    <citation type="submission" date="2018-01" db="EMBL/GenBank/DDBJ databases">
        <title>Whole genome sequencing of Histamine producing bacteria.</title>
        <authorList>
            <person name="Butler K."/>
        </authorList>
    </citation>
    <scope>NUCLEOTIDE SEQUENCE [LARGE SCALE GENOMIC DNA]</scope>
    <source>
        <strain evidence="1 2">NCIMB 13481</strain>
    </source>
</reference>
<dbReference type="AlphaFoldDB" id="A0A2T3MMQ9"/>
<dbReference type="Proteomes" id="UP000241954">
    <property type="component" value="Unassembled WGS sequence"/>
</dbReference>
<evidence type="ECO:0000313" key="1">
    <source>
        <dbReference type="EMBL" id="PSV97849.1"/>
    </source>
</evidence>
<protein>
    <submittedName>
        <fullName evidence="1">Uncharacterized protein</fullName>
    </submittedName>
</protein>
<name>A0A2T3MMQ9_9GAMM</name>